<evidence type="ECO:0000313" key="4">
    <source>
        <dbReference type="Proteomes" id="UP001295684"/>
    </source>
</evidence>
<evidence type="ECO:0000313" key="3">
    <source>
        <dbReference type="EMBL" id="CAI2367486.1"/>
    </source>
</evidence>
<name>A0AAD1UGG9_EUPCR</name>
<sequence>MNQNSSQSRVEKRIKEVAINHCQNKILVPKFLQIAESTKSLWFEGQDQPDEDLLTIPLLMKNKIEQTKAVNLLKQKKCLILDKKKQLDDKLCSLHLSVSFLKQLSQHESTIADEKWNQKFMLAKSLKSSNDKLEKEVTEKEQIYSISQQFSNFIPENSADPRKLPDLPGQTGLTLLRDLQMKVESYDNSFTSSMQSDLSQLSTVQIHLNHLKKCIEIKEQLLREKEKELQSLSEQVNQKRREQEELHKERQKIEKIEKKRESKVRFDIKEENKSILVDKSERCVSTNADSEEKIICDQSSHIQTGSELDMVLREASEALDHRNMNSSPKRVPDNEPPKRRGRPRRACRDRPIEDPLALPSKRSRSNKGRTKIQRKNQNTKGKNKQKRDSTIEALEEIHDNIGTILNKNKKKSKARKKSKDSKQHHIESS</sequence>
<feature type="compositionally biased region" description="Basic and acidic residues" evidence="2">
    <location>
        <begin position="420"/>
        <end position="429"/>
    </location>
</feature>
<protein>
    <submittedName>
        <fullName evidence="3">Uncharacterized protein</fullName>
    </submittedName>
</protein>
<feature type="coiled-coil region" evidence="1">
    <location>
        <begin position="208"/>
        <end position="259"/>
    </location>
</feature>
<dbReference type="EMBL" id="CAMPGE010008594">
    <property type="protein sequence ID" value="CAI2367486.1"/>
    <property type="molecule type" value="Genomic_DNA"/>
</dbReference>
<reference evidence="3" key="1">
    <citation type="submission" date="2023-07" db="EMBL/GenBank/DDBJ databases">
        <authorList>
            <consortium name="AG Swart"/>
            <person name="Singh M."/>
            <person name="Singh A."/>
            <person name="Seah K."/>
            <person name="Emmerich C."/>
        </authorList>
    </citation>
    <scope>NUCLEOTIDE SEQUENCE</scope>
    <source>
        <strain evidence="3">DP1</strain>
    </source>
</reference>
<evidence type="ECO:0000256" key="1">
    <source>
        <dbReference type="SAM" id="Coils"/>
    </source>
</evidence>
<evidence type="ECO:0000256" key="2">
    <source>
        <dbReference type="SAM" id="MobiDB-lite"/>
    </source>
</evidence>
<comment type="caution">
    <text evidence="3">The sequence shown here is derived from an EMBL/GenBank/DDBJ whole genome shotgun (WGS) entry which is preliminary data.</text>
</comment>
<keyword evidence="4" id="KW-1185">Reference proteome</keyword>
<proteinExistence type="predicted"/>
<keyword evidence="1" id="KW-0175">Coiled coil</keyword>
<dbReference type="Proteomes" id="UP001295684">
    <property type="component" value="Unassembled WGS sequence"/>
</dbReference>
<feature type="region of interest" description="Disordered" evidence="2">
    <location>
        <begin position="319"/>
        <end position="392"/>
    </location>
</feature>
<gene>
    <name evidence="3" type="ORF">ECRASSUSDP1_LOCUS8773</name>
</gene>
<feature type="region of interest" description="Disordered" evidence="2">
    <location>
        <begin position="404"/>
        <end position="429"/>
    </location>
</feature>
<accession>A0AAD1UGG9</accession>
<dbReference type="AlphaFoldDB" id="A0AAD1UGG9"/>
<organism evidence="3 4">
    <name type="scientific">Euplotes crassus</name>
    <dbReference type="NCBI Taxonomy" id="5936"/>
    <lineage>
        <taxon>Eukaryota</taxon>
        <taxon>Sar</taxon>
        <taxon>Alveolata</taxon>
        <taxon>Ciliophora</taxon>
        <taxon>Intramacronucleata</taxon>
        <taxon>Spirotrichea</taxon>
        <taxon>Hypotrichia</taxon>
        <taxon>Euplotida</taxon>
        <taxon>Euplotidae</taxon>
        <taxon>Moneuplotes</taxon>
    </lineage>
</organism>
<feature type="compositionally biased region" description="Basic residues" evidence="2">
    <location>
        <begin position="407"/>
        <end position="419"/>
    </location>
</feature>
<feature type="compositionally biased region" description="Basic residues" evidence="2">
    <location>
        <begin position="361"/>
        <end position="374"/>
    </location>
</feature>